<evidence type="ECO:0000259" key="1">
    <source>
        <dbReference type="PROSITE" id="PS50943"/>
    </source>
</evidence>
<organism evidence="2">
    <name type="scientific">Siphoviridae sp. ctq1q8</name>
    <dbReference type="NCBI Taxonomy" id="2826467"/>
    <lineage>
        <taxon>Viruses</taxon>
        <taxon>Duplodnaviria</taxon>
        <taxon>Heunggongvirae</taxon>
        <taxon>Uroviricota</taxon>
        <taxon>Caudoviricetes</taxon>
    </lineage>
</organism>
<dbReference type="GO" id="GO:0003677">
    <property type="term" value="F:DNA binding"/>
    <property type="evidence" value="ECO:0007669"/>
    <property type="project" value="InterPro"/>
</dbReference>
<dbReference type="InterPro" id="IPR001387">
    <property type="entry name" value="Cro/C1-type_HTH"/>
</dbReference>
<evidence type="ECO:0000313" key="2">
    <source>
        <dbReference type="EMBL" id="DAD81067.1"/>
    </source>
</evidence>
<reference evidence="2" key="1">
    <citation type="journal article" date="2021" name="Proc. Natl. Acad. Sci. U.S.A.">
        <title>A Catalog of Tens of Thousands of Viruses from Human Metagenomes Reveals Hidden Associations with Chronic Diseases.</title>
        <authorList>
            <person name="Tisza M.J."/>
            <person name="Buck C.B."/>
        </authorList>
    </citation>
    <scope>NUCLEOTIDE SEQUENCE</scope>
    <source>
        <strain evidence="2">Ctq1q8</strain>
    </source>
</reference>
<protein>
    <submittedName>
        <fullName evidence="2">Helix-turn-helix XRE-family like protein</fullName>
    </submittedName>
</protein>
<name>A0A8S5MGM7_9CAUD</name>
<dbReference type="SUPFAM" id="SSF47413">
    <property type="entry name" value="lambda repressor-like DNA-binding domains"/>
    <property type="match status" value="1"/>
</dbReference>
<accession>A0A8S5MGM7</accession>
<dbReference type="SMART" id="SM00530">
    <property type="entry name" value="HTH_XRE"/>
    <property type="match status" value="1"/>
</dbReference>
<dbReference type="EMBL" id="BK014895">
    <property type="protein sequence ID" value="DAD81067.1"/>
    <property type="molecule type" value="Genomic_DNA"/>
</dbReference>
<dbReference type="CDD" id="cd00093">
    <property type="entry name" value="HTH_XRE"/>
    <property type="match status" value="1"/>
</dbReference>
<sequence length="138" mass="15830">MYEIFERLLKEKGLKAADVTRGTGIKSPVFSEWKKGKSKPNTEKMIKIARFLGVSVEYLITGEESNYNPPLNRKDEKDIEKLLTQTLEDLEESQDGLMFSGEALDDETRELLKASLRSSLEIAKINAKKKFTPKKYRK</sequence>
<dbReference type="PROSITE" id="PS50943">
    <property type="entry name" value="HTH_CROC1"/>
    <property type="match status" value="1"/>
</dbReference>
<dbReference type="Pfam" id="PF13443">
    <property type="entry name" value="HTH_26"/>
    <property type="match status" value="1"/>
</dbReference>
<dbReference type="Gene3D" id="1.10.260.40">
    <property type="entry name" value="lambda repressor-like DNA-binding domains"/>
    <property type="match status" value="1"/>
</dbReference>
<dbReference type="InterPro" id="IPR010982">
    <property type="entry name" value="Lambda_DNA-bd_dom_sf"/>
</dbReference>
<feature type="domain" description="HTH cro/C1-type" evidence="1">
    <location>
        <begin position="5"/>
        <end position="59"/>
    </location>
</feature>
<proteinExistence type="predicted"/>